<dbReference type="EMBL" id="JABSTV010001248">
    <property type="protein sequence ID" value="KAH7968198.1"/>
    <property type="molecule type" value="Genomic_DNA"/>
</dbReference>
<reference evidence="1" key="2">
    <citation type="submission" date="2021-09" db="EMBL/GenBank/DDBJ databases">
        <authorList>
            <person name="Jia N."/>
            <person name="Wang J."/>
            <person name="Shi W."/>
            <person name="Du L."/>
            <person name="Sun Y."/>
            <person name="Zhan W."/>
            <person name="Jiang J."/>
            <person name="Wang Q."/>
            <person name="Zhang B."/>
            <person name="Ji P."/>
            <person name="Sakyi L.B."/>
            <person name="Cui X."/>
            <person name="Yuan T."/>
            <person name="Jiang B."/>
            <person name="Yang W."/>
            <person name="Lam T.T.-Y."/>
            <person name="Chang Q."/>
            <person name="Ding S."/>
            <person name="Wang X."/>
            <person name="Zhu J."/>
            <person name="Ruan X."/>
            <person name="Zhao L."/>
            <person name="Wei J."/>
            <person name="Que T."/>
            <person name="Du C."/>
            <person name="Cheng J."/>
            <person name="Dai P."/>
            <person name="Han X."/>
            <person name="Huang E."/>
            <person name="Gao Y."/>
            <person name="Liu J."/>
            <person name="Shao H."/>
            <person name="Ye R."/>
            <person name="Li L."/>
            <person name="Wei W."/>
            <person name="Wang X."/>
            <person name="Wang C."/>
            <person name="Huo Q."/>
            <person name="Li W."/>
            <person name="Guo W."/>
            <person name="Chen H."/>
            <person name="Chen S."/>
            <person name="Zhou L."/>
            <person name="Zhou L."/>
            <person name="Ni X."/>
            <person name="Tian J."/>
            <person name="Zhou Y."/>
            <person name="Sheng Y."/>
            <person name="Liu T."/>
            <person name="Pan Y."/>
            <person name="Xia L."/>
            <person name="Li J."/>
            <person name="Zhao F."/>
            <person name="Cao W."/>
        </authorList>
    </citation>
    <scope>NUCLEOTIDE SEQUENCE</scope>
    <source>
        <strain evidence="1">Rsan-2018</strain>
        <tissue evidence="1">Larvae</tissue>
    </source>
</reference>
<proteinExistence type="predicted"/>
<reference evidence="1" key="1">
    <citation type="journal article" date="2020" name="Cell">
        <title>Large-Scale Comparative Analyses of Tick Genomes Elucidate Their Genetic Diversity and Vector Capacities.</title>
        <authorList>
            <consortium name="Tick Genome and Microbiome Consortium (TIGMIC)"/>
            <person name="Jia N."/>
            <person name="Wang J."/>
            <person name="Shi W."/>
            <person name="Du L."/>
            <person name="Sun Y."/>
            <person name="Zhan W."/>
            <person name="Jiang J.F."/>
            <person name="Wang Q."/>
            <person name="Zhang B."/>
            <person name="Ji P."/>
            <person name="Bell-Sakyi L."/>
            <person name="Cui X.M."/>
            <person name="Yuan T.T."/>
            <person name="Jiang B.G."/>
            <person name="Yang W.F."/>
            <person name="Lam T.T."/>
            <person name="Chang Q.C."/>
            <person name="Ding S.J."/>
            <person name="Wang X.J."/>
            <person name="Zhu J.G."/>
            <person name="Ruan X.D."/>
            <person name="Zhao L."/>
            <person name="Wei J.T."/>
            <person name="Ye R.Z."/>
            <person name="Que T.C."/>
            <person name="Du C.H."/>
            <person name="Zhou Y.H."/>
            <person name="Cheng J.X."/>
            <person name="Dai P.F."/>
            <person name="Guo W.B."/>
            <person name="Han X.H."/>
            <person name="Huang E.J."/>
            <person name="Li L.F."/>
            <person name="Wei W."/>
            <person name="Gao Y.C."/>
            <person name="Liu J.Z."/>
            <person name="Shao H.Z."/>
            <person name="Wang X."/>
            <person name="Wang C.C."/>
            <person name="Yang T.C."/>
            <person name="Huo Q.B."/>
            <person name="Li W."/>
            <person name="Chen H.Y."/>
            <person name="Chen S.E."/>
            <person name="Zhou L.G."/>
            <person name="Ni X.B."/>
            <person name="Tian J.H."/>
            <person name="Sheng Y."/>
            <person name="Liu T."/>
            <person name="Pan Y.S."/>
            <person name="Xia L.Y."/>
            <person name="Li J."/>
            <person name="Zhao F."/>
            <person name="Cao W.C."/>
        </authorList>
    </citation>
    <scope>NUCLEOTIDE SEQUENCE</scope>
    <source>
        <strain evidence="1">Rsan-2018</strain>
    </source>
</reference>
<gene>
    <name evidence="1" type="ORF">HPB52_006875</name>
</gene>
<organism evidence="1 2">
    <name type="scientific">Rhipicephalus sanguineus</name>
    <name type="common">Brown dog tick</name>
    <name type="synonym">Ixodes sanguineus</name>
    <dbReference type="NCBI Taxonomy" id="34632"/>
    <lineage>
        <taxon>Eukaryota</taxon>
        <taxon>Metazoa</taxon>
        <taxon>Ecdysozoa</taxon>
        <taxon>Arthropoda</taxon>
        <taxon>Chelicerata</taxon>
        <taxon>Arachnida</taxon>
        <taxon>Acari</taxon>
        <taxon>Parasitiformes</taxon>
        <taxon>Ixodida</taxon>
        <taxon>Ixodoidea</taxon>
        <taxon>Ixodidae</taxon>
        <taxon>Rhipicephalinae</taxon>
        <taxon>Rhipicephalus</taxon>
        <taxon>Rhipicephalus</taxon>
    </lineage>
</organism>
<evidence type="ECO:0000313" key="1">
    <source>
        <dbReference type="EMBL" id="KAH7968198.1"/>
    </source>
</evidence>
<sequence length="164" mass="18446">MVITDRSQTTVNVLSSRAQFFLHFLYRRRVFLVWLPLTVHSERPADTLAKQLQFPEDCGFSTDPSPASTHLCLRAFPSIVTSNLAKAIDEVKANQQLVANKLSEIEKRLATVETRANSVADIERELQVTNEAVGSIAQTNDVLVSRLNDLEDRARKCNLVFFVT</sequence>
<protein>
    <submittedName>
        <fullName evidence="1">Uncharacterized protein</fullName>
    </submittedName>
</protein>
<dbReference type="Proteomes" id="UP000821837">
    <property type="component" value="Unassembled WGS sequence"/>
</dbReference>
<dbReference type="AlphaFoldDB" id="A0A9D4Q5X2"/>
<comment type="caution">
    <text evidence="1">The sequence shown here is derived from an EMBL/GenBank/DDBJ whole genome shotgun (WGS) entry which is preliminary data.</text>
</comment>
<evidence type="ECO:0000313" key="2">
    <source>
        <dbReference type="Proteomes" id="UP000821837"/>
    </source>
</evidence>
<name>A0A9D4Q5X2_RHISA</name>
<keyword evidence="2" id="KW-1185">Reference proteome</keyword>
<accession>A0A9D4Q5X2</accession>